<dbReference type="Gramene" id="RZC68604">
    <property type="protein sequence ID" value="RZC68604"/>
    <property type="gene ID" value="C5167_032480"/>
</dbReference>
<feature type="compositionally biased region" description="Polar residues" evidence="1">
    <location>
        <begin position="249"/>
        <end position="260"/>
    </location>
</feature>
<dbReference type="AlphaFoldDB" id="A0A4Y7K5H8"/>
<proteinExistence type="predicted"/>
<evidence type="ECO:0000256" key="1">
    <source>
        <dbReference type="SAM" id="MobiDB-lite"/>
    </source>
</evidence>
<feature type="compositionally biased region" description="Basic residues" evidence="1">
    <location>
        <begin position="273"/>
        <end position="282"/>
    </location>
</feature>
<feature type="compositionally biased region" description="Basic and acidic residues" evidence="1">
    <location>
        <begin position="262"/>
        <end position="272"/>
    </location>
</feature>
<keyword evidence="3" id="KW-1185">Reference proteome</keyword>
<organism evidence="2 3">
    <name type="scientific">Papaver somniferum</name>
    <name type="common">Opium poppy</name>
    <dbReference type="NCBI Taxonomy" id="3469"/>
    <lineage>
        <taxon>Eukaryota</taxon>
        <taxon>Viridiplantae</taxon>
        <taxon>Streptophyta</taxon>
        <taxon>Embryophyta</taxon>
        <taxon>Tracheophyta</taxon>
        <taxon>Spermatophyta</taxon>
        <taxon>Magnoliopsida</taxon>
        <taxon>Ranunculales</taxon>
        <taxon>Papaveraceae</taxon>
        <taxon>Papaveroideae</taxon>
        <taxon>Papaver</taxon>
    </lineage>
</organism>
<reference evidence="2 3" key="1">
    <citation type="journal article" date="2018" name="Science">
        <title>The opium poppy genome and morphinan production.</title>
        <authorList>
            <person name="Guo L."/>
            <person name="Winzer T."/>
            <person name="Yang X."/>
            <person name="Li Y."/>
            <person name="Ning Z."/>
            <person name="He Z."/>
            <person name="Teodor R."/>
            <person name="Lu Y."/>
            <person name="Bowser T.A."/>
            <person name="Graham I.A."/>
            <person name="Ye K."/>
        </authorList>
    </citation>
    <scope>NUCLEOTIDE SEQUENCE [LARGE SCALE GENOMIC DNA]</scope>
    <source>
        <strain evidence="3">cv. HN1</strain>
        <tissue evidence="2">Leaves</tissue>
    </source>
</reference>
<dbReference type="Proteomes" id="UP000316621">
    <property type="component" value="Chromosome 7"/>
</dbReference>
<sequence length="293" mass="34431">MGGMAMVLEYWFYIYFHTLTPFLKEGVPTDVWPAIMIFKKDSLVKFQRGTSKHSLNTTRQQIELRTIVGTEWQSRSTSRYRDHPDIVHAREISKKRVAFYNPESDTSIMYLGERFLRQTRGFITIPRSPRERLEDLANPHDPINVVEGQDYKHVDQSMYVWWWKQQSIRFLLLEIYRQENRDEVGAASTQDPTFLVNQERKSILEYSKVNKGKPFRNEEVYRLFKAHVPGFNPEEFDCTQNEEDESEAPSVNASKSSTPARSDPRWLVDHRAKGLNKGKLRSYRPSTTEPTVF</sequence>
<protein>
    <recommendedName>
        <fullName evidence="4">Aminotransferase-like plant mobile domain-containing protein</fullName>
    </recommendedName>
</protein>
<dbReference type="EMBL" id="CM010721">
    <property type="protein sequence ID" value="RZC68604.1"/>
    <property type="molecule type" value="Genomic_DNA"/>
</dbReference>
<name>A0A4Y7K5H8_PAPSO</name>
<evidence type="ECO:0000313" key="2">
    <source>
        <dbReference type="EMBL" id="RZC68604.1"/>
    </source>
</evidence>
<feature type="region of interest" description="Disordered" evidence="1">
    <location>
        <begin position="234"/>
        <end position="293"/>
    </location>
</feature>
<evidence type="ECO:0000313" key="3">
    <source>
        <dbReference type="Proteomes" id="UP000316621"/>
    </source>
</evidence>
<feature type="compositionally biased region" description="Polar residues" evidence="1">
    <location>
        <begin position="284"/>
        <end position="293"/>
    </location>
</feature>
<feature type="compositionally biased region" description="Acidic residues" evidence="1">
    <location>
        <begin position="234"/>
        <end position="247"/>
    </location>
</feature>
<accession>A0A4Y7K5H8</accession>
<evidence type="ECO:0008006" key="4">
    <source>
        <dbReference type="Google" id="ProtNLM"/>
    </source>
</evidence>
<gene>
    <name evidence="2" type="ORF">C5167_032480</name>
</gene>